<feature type="domain" description="Protein root UVB sensitive/RUS" evidence="7">
    <location>
        <begin position="75"/>
        <end position="312"/>
    </location>
</feature>
<comment type="similarity">
    <text evidence="2">Belongs to the RUS1 family.</text>
</comment>
<dbReference type="Pfam" id="PF04884">
    <property type="entry name" value="UVB_sens_prot"/>
    <property type="match status" value="1"/>
</dbReference>
<keyword evidence="5" id="KW-0472">Membrane</keyword>
<dbReference type="InterPro" id="IPR054549">
    <property type="entry name" value="UVB_sens_RUS_dom"/>
</dbReference>
<reference evidence="8 9" key="1">
    <citation type="journal article" date="2020" name="Genome Biol. Evol.">
        <title>A new high-quality draft genome assembly of the Chinese cordyceps Ophiocordyceps sinensis.</title>
        <authorList>
            <person name="Shu R."/>
            <person name="Zhang J."/>
            <person name="Meng Q."/>
            <person name="Zhang H."/>
            <person name="Zhou G."/>
            <person name="Li M."/>
            <person name="Wu P."/>
            <person name="Zhao Y."/>
            <person name="Chen C."/>
            <person name="Qin Q."/>
        </authorList>
    </citation>
    <scope>NUCLEOTIDE SEQUENCE [LARGE SCALE GENOMIC DNA]</scope>
    <source>
        <strain evidence="8 9">IOZ07</strain>
    </source>
</reference>
<dbReference type="PANTHER" id="PTHR12770:SF31">
    <property type="entry name" value="RUS FAMILY MEMBER 1"/>
    <property type="match status" value="1"/>
</dbReference>
<evidence type="ECO:0000256" key="6">
    <source>
        <dbReference type="SAM" id="MobiDB-lite"/>
    </source>
</evidence>
<evidence type="ECO:0000256" key="2">
    <source>
        <dbReference type="ARBA" id="ARBA00007558"/>
    </source>
</evidence>
<evidence type="ECO:0000259" key="7">
    <source>
        <dbReference type="Pfam" id="PF04884"/>
    </source>
</evidence>
<keyword evidence="3" id="KW-0812">Transmembrane</keyword>
<name>A0A8H4PQ97_9HYPO</name>
<comment type="caution">
    <text evidence="8">The sequence shown here is derived from an EMBL/GenBank/DDBJ whole genome shotgun (WGS) entry which is preliminary data.</text>
</comment>
<dbReference type="PANTHER" id="PTHR12770">
    <property type="entry name" value="RUS1 FAMILY PROTEIN C16ORF58"/>
    <property type="match status" value="1"/>
</dbReference>
<comment type="subcellular location">
    <subcellularLocation>
        <location evidence="1">Membrane</location>
    </subcellularLocation>
</comment>
<evidence type="ECO:0000313" key="8">
    <source>
        <dbReference type="EMBL" id="KAF4508448.1"/>
    </source>
</evidence>
<dbReference type="EMBL" id="JAAVMX010000005">
    <property type="protein sequence ID" value="KAF4508448.1"/>
    <property type="molecule type" value="Genomic_DNA"/>
</dbReference>
<evidence type="ECO:0000256" key="4">
    <source>
        <dbReference type="ARBA" id="ARBA00022989"/>
    </source>
</evidence>
<dbReference type="AlphaFoldDB" id="A0A8H4PQ97"/>
<dbReference type="GO" id="GO:0016020">
    <property type="term" value="C:membrane"/>
    <property type="evidence" value="ECO:0007669"/>
    <property type="project" value="UniProtKB-SubCell"/>
</dbReference>
<proteinExistence type="inferred from homology"/>
<sequence>MDSHRRFELSDLYPREPNLFKVDEEEDLSFAPLVNSGRDISVVELSKSGYDPKLWLHSPARGVVRQDKGPFLSRSLRGWRKFILSAFLPVDFPNSVSDDYLAYQTYDSLQAFFSTITSLLASRALLQGLGVGDANSSATYAMLLTILRDAISNIATIVFAHRFGLRIEPEAKKYRFLADVFNDTAFFLELCSPYLSFWGKAVAMCTGEALRAVCGVAAGASKAALSLHFAKNDNLSELSAKEASQETAVSLIGLLVGTIVVRLVQDPRAVVCLVIALVLGHLWTNYRGVRCVHMNSLNKQRASILFEVYMESRDILRPNEVAEEERILFWNGIITNSHQEPVFRIDFAKSYAHAVSSDGVEQEIVAVDGPMHTRFVRPYSPTRPGQIKILLWDGAEPKHAILAWFMAMDTAWMTEKDVPYGDAKPVSPRKASGDNGRGRIIDEFKPSARDERLWTMMKSKGWDLGAGVMETGPGVRLGVRMTKRKNE</sequence>
<accession>A0A8H4PQ97</accession>
<evidence type="ECO:0000313" key="9">
    <source>
        <dbReference type="Proteomes" id="UP000557566"/>
    </source>
</evidence>
<evidence type="ECO:0000256" key="5">
    <source>
        <dbReference type="ARBA" id="ARBA00023136"/>
    </source>
</evidence>
<keyword evidence="4" id="KW-1133">Transmembrane helix</keyword>
<dbReference type="OrthoDB" id="364779at2759"/>
<dbReference type="InterPro" id="IPR006968">
    <property type="entry name" value="RUS_fam"/>
</dbReference>
<dbReference type="Proteomes" id="UP000557566">
    <property type="component" value="Unassembled WGS sequence"/>
</dbReference>
<protein>
    <recommendedName>
        <fullName evidence="7">Protein root UVB sensitive/RUS domain-containing protein</fullName>
    </recommendedName>
</protein>
<evidence type="ECO:0000256" key="1">
    <source>
        <dbReference type="ARBA" id="ARBA00004370"/>
    </source>
</evidence>
<gene>
    <name evidence="8" type="ORF">G6O67_004824</name>
</gene>
<organism evidence="8 9">
    <name type="scientific">Ophiocordyceps sinensis</name>
    <dbReference type="NCBI Taxonomy" id="72228"/>
    <lineage>
        <taxon>Eukaryota</taxon>
        <taxon>Fungi</taxon>
        <taxon>Dikarya</taxon>
        <taxon>Ascomycota</taxon>
        <taxon>Pezizomycotina</taxon>
        <taxon>Sordariomycetes</taxon>
        <taxon>Hypocreomycetidae</taxon>
        <taxon>Hypocreales</taxon>
        <taxon>Ophiocordycipitaceae</taxon>
        <taxon>Ophiocordyceps</taxon>
    </lineage>
</organism>
<evidence type="ECO:0000256" key="3">
    <source>
        <dbReference type="ARBA" id="ARBA00022692"/>
    </source>
</evidence>
<feature type="region of interest" description="Disordered" evidence="6">
    <location>
        <begin position="422"/>
        <end position="441"/>
    </location>
</feature>
<keyword evidence="9" id="KW-1185">Reference proteome</keyword>